<gene>
    <name evidence="7" type="ORF">LHA_1300</name>
</gene>
<dbReference type="RefSeq" id="WP_045105740.1">
    <property type="nucleotide sequence ID" value="NZ_LN681225.1"/>
</dbReference>
<keyword evidence="8" id="KW-1185">Reference proteome</keyword>
<evidence type="ECO:0000256" key="3">
    <source>
        <dbReference type="ARBA" id="ARBA00022803"/>
    </source>
</evidence>
<reference evidence="8" key="1">
    <citation type="submission" date="2014-09" db="EMBL/GenBank/DDBJ databases">
        <authorList>
            <person name="Gomez-Valero L."/>
        </authorList>
    </citation>
    <scope>NUCLEOTIDE SEQUENCE [LARGE SCALE GENOMIC DNA]</scope>
    <source>
        <strain evidence="8">ATCC35250</strain>
    </source>
</reference>
<sequence>MIKWYLLLSLSLLVLLALPVIYYPLRQSKKLFLVLLPLLISALGAGYFYWGAMKEWNEFLLRQEKQKKIQAVLQTVKSPSQIIEKLKARLEAKPNSARGWYLLGRLYSSQEQWGEAQDAFKKAHELNPRDEATTVNYAQVLWQINQQTFNDMIRNLFKELLETNPDQPDALAMLAMDAYSGHDYQQAINYWQHLLKLAPEQSQEAQMIRRAIAKAQQQMM</sequence>
<evidence type="ECO:0000256" key="5">
    <source>
        <dbReference type="SAM" id="Phobius"/>
    </source>
</evidence>
<dbReference type="Proteomes" id="UP000032803">
    <property type="component" value="Chromosome I"/>
</dbReference>
<keyword evidence="5" id="KW-0472">Membrane</keyword>
<keyword evidence="5" id="KW-1133">Transmembrane helix</keyword>
<feature type="transmembrane region" description="Helical" evidence="5">
    <location>
        <begin position="32"/>
        <end position="50"/>
    </location>
</feature>
<dbReference type="InterPro" id="IPR011990">
    <property type="entry name" value="TPR-like_helical_dom_sf"/>
</dbReference>
<dbReference type="Pfam" id="PF23914">
    <property type="entry name" value="TPR_CcmH_CycH"/>
    <property type="match status" value="1"/>
</dbReference>
<name>A0A0A8UN96_LEGHA</name>
<feature type="transmembrane region" description="Helical" evidence="5">
    <location>
        <begin position="6"/>
        <end position="25"/>
    </location>
</feature>
<dbReference type="KEGG" id="lha:LHA_1300"/>
<feature type="domain" description="Cytochrome c-type biogenesis protein H TPR" evidence="6">
    <location>
        <begin position="86"/>
        <end position="204"/>
    </location>
</feature>
<dbReference type="PATRIC" id="fig|449.7.peg.3309"/>
<dbReference type="SMART" id="SM00028">
    <property type="entry name" value="TPR"/>
    <property type="match status" value="2"/>
</dbReference>
<dbReference type="PANTHER" id="PTHR47870">
    <property type="entry name" value="CYTOCHROME C-TYPE BIOGENESIS PROTEIN CCMH"/>
    <property type="match status" value="1"/>
</dbReference>
<dbReference type="PANTHER" id="PTHR47870:SF1">
    <property type="entry name" value="CYTOCHROME C-TYPE BIOGENESIS PROTEIN CCMH"/>
    <property type="match status" value="1"/>
</dbReference>
<dbReference type="HOGENOM" id="CLU_1250116_0_0_6"/>
<protein>
    <recommendedName>
        <fullName evidence="6">Cytochrome c-type biogenesis protein H TPR domain-containing protein</fullName>
    </recommendedName>
</protein>
<feature type="repeat" description="TPR" evidence="4">
    <location>
        <begin position="168"/>
        <end position="201"/>
    </location>
</feature>
<dbReference type="InterPro" id="IPR056413">
    <property type="entry name" value="TPR_CcmH_CycH"/>
</dbReference>
<dbReference type="AlphaFoldDB" id="A0A0A8UN96"/>
<organism evidence="7 8">
    <name type="scientific">Legionella hackeliae</name>
    <dbReference type="NCBI Taxonomy" id="449"/>
    <lineage>
        <taxon>Bacteria</taxon>
        <taxon>Pseudomonadati</taxon>
        <taxon>Pseudomonadota</taxon>
        <taxon>Gammaproteobacteria</taxon>
        <taxon>Legionellales</taxon>
        <taxon>Legionellaceae</taxon>
        <taxon>Legionella</taxon>
    </lineage>
</organism>
<keyword evidence="2" id="KW-0201">Cytochrome c-type biogenesis</keyword>
<evidence type="ECO:0000256" key="2">
    <source>
        <dbReference type="ARBA" id="ARBA00022748"/>
    </source>
</evidence>
<accession>A0A0A8UN96</accession>
<evidence type="ECO:0000259" key="6">
    <source>
        <dbReference type="Pfam" id="PF23914"/>
    </source>
</evidence>
<evidence type="ECO:0000256" key="1">
    <source>
        <dbReference type="ARBA" id="ARBA00022737"/>
    </source>
</evidence>
<dbReference type="InterPro" id="IPR051263">
    <property type="entry name" value="C-type_cytochrome_biogenesis"/>
</dbReference>
<dbReference type="OrthoDB" id="9776053at2"/>
<dbReference type="STRING" id="449.LHA_1300"/>
<evidence type="ECO:0000313" key="7">
    <source>
        <dbReference type="EMBL" id="CEK10350.1"/>
    </source>
</evidence>
<dbReference type="GO" id="GO:0017004">
    <property type="term" value="P:cytochrome complex assembly"/>
    <property type="evidence" value="ECO:0007669"/>
    <property type="project" value="UniProtKB-KW"/>
</dbReference>
<proteinExistence type="predicted"/>
<dbReference type="InterPro" id="IPR019734">
    <property type="entry name" value="TPR_rpt"/>
</dbReference>
<keyword evidence="3 4" id="KW-0802">TPR repeat</keyword>
<keyword evidence="1" id="KW-0677">Repeat</keyword>
<feature type="repeat" description="TPR" evidence="4">
    <location>
        <begin position="97"/>
        <end position="130"/>
    </location>
</feature>
<keyword evidence="5" id="KW-0812">Transmembrane</keyword>
<evidence type="ECO:0000313" key="8">
    <source>
        <dbReference type="Proteomes" id="UP000032803"/>
    </source>
</evidence>
<dbReference type="EMBL" id="LN681225">
    <property type="protein sequence ID" value="CEK10350.1"/>
    <property type="molecule type" value="Genomic_DNA"/>
</dbReference>
<dbReference type="PROSITE" id="PS50005">
    <property type="entry name" value="TPR"/>
    <property type="match status" value="2"/>
</dbReference>
<dbReference type="SUPFAM" id="SSF48452">
    <property type="entry name" value="TPR-like"/>
    <property type="match status" value="1"/>
</dbReference>
<evidence type="ECO:0000256" key="4">
    <source>
        <dbReference type="PROSITE-ProRule" id="PRU00339"/>
    </source>
</evidence>
<dbReference type="Gene3D" id="1.25.40.10">
    <property type="entry name" value="Tetratricopeptide repeat domain"/>
    <property type="match status" value="1"/>
</dbReference>